<protein>
    <submittedName>
        <fullName evidence="1">Uncharacterized protein</fullName>
    </submittedName>
</protein>
<dbReference type="EMBL" id="JAJJMB010007130">
    <property type="protein sequence ID" value="KAI3931917.1"/>
    <property type="molecule type" value="Genomic_DNA"/>
</dbReference>
<proteinExistence type="predicted"/>
<keyword evidence="2" id="KW-1185">Reference proteome</keyword>
<dbReference type="AlphaFoldDB" id="A0AAD4SZI5"/>
<comment type="caution">
    <text evidence="1">The sequence shown here is derived from an EMBL/GenBank/DDBJ whole genome shotgun (WGS) entry which is preliminary data.</text>
</comment>
<accession>A0AAD4SZI5</accession>
<reference evidence="1" key="1">
    <citation type="submission" date="2022-04" db="EMBL/GenBank/DDBJ databases">
        <title>A functionally conserved STORR gene fusion in Papaver species that diverged 16.8 million years ago.</title>
        <authorList>
            <person name="Catania T."/>
        </authorList>
    </citation>
    <scope>NUCLEOTIDE SEQUENCE</scope>
    <source>
        <strain evidence="1">S-188037</strain>
    </source>
</reference>
<sequence length="107" mass="11658">MLLKGFPDQCDALKSLKNGVLEEGLLPGGLTNGKSTPSHLYMRLLPRVASDYTVTKGPFLDLKFELHYPIRTQLLDCGNVVGNSQEESLASQSAIHCLVICAQQTVI</sequence>
<dbReference type="Proteomes" id="UP001202328">
    <property type="component" value="Unassembled WGS sequence"/>
</dbReference>
<evidence type="ECO:0000313" key="2">
    <source>
        <dbReference type="Proteomes" id="UP001202328"/>
    </source>
</evidence>
<gene>
    <name evidence="1" type="ORF">MKW98_012327</name>
</gene>
<organism evidence="1 2">
    <name type="scientific">Papaver atlanticum</name>
    <dbReference type="NCBI Taxonomy" id="357466"/>
    <lineage>
        <taxon>Eukaryota</taxon>
        <taxon>Viridiplantae</taxon>
        <taxon>Streptophyta</taxon>
        <taxon>Embryophyta</taxon>
        <taxon>Tracheophyta</taxon>
        <taxon>Spermatophyta</taxon>
        <taxon>Magnoliopsida</taxon>
        <taxon>Ranunculales</taxon>
        <taxon>Papaveraceae</taxon>
        <taxon>Papaveroideae</taxon>
        <taxon>Papaver</taxon>
    </lineage>
</organism>
<name>A0AAD4SZI5_9MAGN</name>
<evidence type="ECO:0000313" key="1">
    <source>
        <dbReference type="EMBL" id="KAI3931917.1"/>
    </source>
</evidence>